<organism evidence="1 2">
    <name type="scientific">Candidatus Thermofonsia Clade 3 bacterium</name>
    <dbReference type="NCBI Taxonomy" id="2364212"/>
    <lineage>
        <taxon>Bacteria</taxon>
        <taxon>Bacillati</taxon>
        <taxon>Chloroflexota</taxon>
        <taxon>Candidatus Thermofontia</taxon>
        <taxon>Candidatus Thermofonsia Clade 3</taxon>
    </lineage>
</organism>
<comment type="caution">
    <text evidence="1">The sequence shown here is derived from an EMBL/GenBank/DDBJ whole genome shotgun (WGS) entry which is preliminary data.</text>
</comment>
<dbReference type="AlphaFoldDB" id="A0A2M8QC44"/>
<evidence type="ECO:0008006" key="3">
    <source>
        <dbReference type="Google" id="ProtNLM"/>
    </source>
</evidence>
<gene>
    <name evidence="1" type="ORF">CUN48_08920</name>
</gene>
<protein>
    <recommendedName>
        <fullName evidence="3">Restriction endonuclease type IV Mrr domain-containing protein</fullName>
    </recommendedName>
</protein>
<reference evidence="1 2" key="1">
    <citation type="submission" date="2017-11" db="EMBL/GenBank/DDBJ databases">
        <title>Evolution of Phototrophy in the Chloroflexi Phylum Driven by Horizontal Gene Transfer.</title>
        <authorList>
            <person name="Ward L.M."/>
            <person name="Hemp J."/>
            <person name="Shih P.M."/>
            <person name="Mcglynn S.E."/>
            <person name="Fischer W."/>
        </authorList>
    </citation>
    <scope>NUCLEOTIDE SEQUENCE [LARGE SCALE GENOMIC DNA]</scope>
    <source>
        <strain evidence="1">JP3_7</strain>
    </source>
</reference>
<sequence>MLEEKGYHILTEALYLRLNGDVDVAQQVEDAQGRRLWAVLEAKTRLGWQAVEAWANRMRSEGFRAALRRVGVEGPFLVYVYGMRADLSARKAVEKFGVGLLSSQGEIVPPNEELPA</sequence>
<evidence type="ECO:0000313" key="2">
    <source>
        <dbReference type="Proteomes" id="UP000230790"/>
    </source>
</evidence>
<dbReference type="Proteomes" id="UP000230790">
    <property type="component" value="Unassembled WGS sequence"/>
</dbReference>
<accession>A0A2M8QC44</accession>
<evidence type="ECO:0000313" key="1">
    <source>
        <dbReference type="EMBL" id="PJF47364.1"/>
    </source>
</evidence>
<dbReference type="EMBL" id="PGTN01000052">
    <property type="protein sequence ID" value="PJF47364.1"/>
    <property type="molecule type" value="Genomic_DNA"/>
</dbReference>
<name>A0A2M8QC44_9CHLR</name>
<proteinExistence type="predicted"/>